<keyword evidence="3" id="KW-1185">Reference proteome</keyword>
<dbReference type="Proteomes" id="UP000198923">
    <property type="component" value="Unassembled WGS sequence"/>
</dbReference>
<evidence type="ECO:0000256" key="1">
    <source>
        <dbReference type="SAM" id="Phobius"/>
    </source>
</evidence>
<evidence type="ECO:0000313" key="3">
    <source>
        <dbReference type="Proteomes" id="UP000198923"/>
    </source>
</evidence>
<organism evidence="2 3">
    <name type="scientific">Sinosporangium album</name>
    <dbReference type="NCBI Taxonomy" id="504805"/>
    <lineage>
        <taxon>Bacteria</taxon>
        <taxon>Bacillati</taxon>
        <taxon>Actinomycetota</taxon>
        <taxon>Actinomycetes</taxon>
        <taxon>Streptosporangiales</taxon>
        <taxon>Streptosporangiaceae</taxon>
        <taxon>Sinosporangium</taxon>
    </lineage>
</organism>
<dbReference type="EMBL" id="FNCN01000005">
    <property type="protein sequence ID" value="SDG52995.1"/>
    <property type="molecule type" value="Genomic_DNA"/>
</dbReference>
<name>A0A1G7UZF3_9ACTN</name>
<reference evidence="2 3" key="1">
    <citation type="submission" date="2016-10" db="EMBL/GenBank/DDBJ databases">
        <authorList>
            <person name="de Groot N.N."/>
        </authorList>
    </citation>
    <scope>NUCLEOTIDE SEQUENCE [LARGE SCALE GENOMIC DNA]</scope>
    <source>
        <strain evidence="2 3">CPCC 201354</strain>
    </source>
</reference>
<gene>
    <name evidence="2" type="ORF">SAMN05421505_10550</name>
</gene>
<dbReference type="RefSeq" id="WP_093169375.1">
    <property type="nucleotide sequence ID" value="NZ_FNCN01000005.1"/>
</dbReference>
<dbReference type="OrthoDB" id="3932808at2"/>
<evidence type="ECO:0008006" key="4">
    <source>
        <dbReference type="Google" id="ProtNLM"/>
    </source>
</evidence>
<dbReference type="STRING" id="504805.SAMN05421505_10550"/>
<keyword evidence="1" id="KW-0472">Membrane</keyword>
<proteinExistence type="predicted"/>
<evidence type="ECO:0000313" key="2">
    <source>
        <dbReference type="EMBL" id="SDG52995.1"/>
    </source>
</evidence>
<dbReference type="AlphaFoldDB" id="A0A1G7UZF3"/>
<feature type="transmembrane region" description="Helical" evidence="1">
    <location>
        <begin position="184"/>
        <end position="204"/>
    </location>
</feature>
<keyword evidence="1" id="KW-0812">Transmembrane</keyword>
<keyword evidence="1" id="KW-1133">Transmembrane helix</keyword>
<sequence length="603" mass="64065">MGRSIRGDRALARPYRDLVWLAYLALPSSGDGERRLVLAHRLVAEALARHPSADGEAYPRLRGEVLRRALRRRALRRRLRGASRLDVVPAVTRGADLAFTAALDRLPAPARAAYALYRMEGLGAAETRAVLASAGVDDPGGALAAVVALESDFGPDSAALHRPSIDPTIARVYGRVPSGNTGRLIVAGAAFALLAAAAMVPVWFDLYGERSPAHGAGPAAADAPVVRQVPRGAWRTTTDLDLGTWEARGALRGDKALVGRALAAWLRPGKVPHRAFHGVPDRAPSADPQLLYAGRLSGVRVVLLRDPGRVARYTETVGGRSLDIFPEPRQSAGEATPLKLLTSRSGSHYLLPPWVEEVHAASLGHRPRWRPVAVAGGVTAAVPHERRSRCWRGPVLRLRAPQIGAGPTSTAIDMGRLTLATLDYRSAASSAPSGLDTAADGFTAWSQLGCAFARPNDEVRSATAWEFFRGALPEGARGRWICVRLADVTGRSTTRAVLLVTSGGHTSPVPTGQRRDTWDCSHLKRDIASGTWWKGPSGQWHYLAAAASGGGIRLRLTTPGAPQRTTAATFTTVPGPMGGDTPIGQVPVSGETAQGHTVPVYQQ</sequence>
<accession>A0A1G7UZF3</accession>
<protein>
    <recommendedName>
        <fullName evidence="4">DNA-directed RNA polymerase specialized sigma subunit, sigma24 family</fullName>
    </recommendedName>
</protein>